<protein>
    <submittedName>
        <fullName evidence="1">Uncharacterized protein</fullName>
    </submittedName>
</protein>
<dbReference type="EMBL" id="SMOL01000781">
    <property type="protein sequence ID" value="KAB2595000.1"/>
    <property type="molecule type" value="Genomic_DNA"/>
</dbReference>
<gene>
    <name evidence="1" type="ORF">D8674_030450</name>
</gene>
<comment type="caution">
    <text evidence="1">The sequence shown here is derived from an EMBL/GenBank/DDBJ whole genome shotgun (WGS) entry which is preliminary data.</text>
</comment>
<evidence type="ECO:0000313" key="1">
    <source>
        <dbReference type="EMBL" id="KAB2595000.1"/>
    </source>
</evidence>
<name>A0A5N5F1C5_9ROSA</name>
<reference evidence="1 2" key="3">
    <citation type="submission" date="2019-11" db="EMBL/GenBank/DDBJ databases">
        <title>A de novo genome assembly of a pear dwarfing rootstock.</title>
        <authorList>
            <person name="Wang F."/>
            <person name="Wang J."/>
            <person name="Li S."/>
            <person name="Zhang Y."/>
            <person name="Fang M."/>
            <person name="Ma L."/>
            <person name="Zhao Y."/>
            <person name="Jiang S."/>
        </authorList>
    </citation>
    <scope>NUCLEOTIDE SEQUENCE [LARGE SCALE GENOMIC DNA]</scope>
    <source>
        <strain evidence="1">S2</strain>
        <tissue evidence="1">Leaf</tissue>
    </source>
</reference>
<organism evidence="1 2">
    <name type="scientific">Pyrus ussuriensis x Pyrus communis</name>
    <dbReference type="NCBI Taxonomy" id="2448454"/>
    <lineage>
        <taxon>Eukaryota</taxon>
        <taxon>Viridiplantae</taxon>
        <taxon>Streptophyta</taxon>
        <taxon>Embryophyta</taxon>
        <taxon>Tracheophyta</taxon>
        <taxon>Spermatophyta</taxon>
        <taxon>Magnoliopsida</taxon>
        <taxon>eudicotyledons</taxon>
        <taxon>Gunneridae</taxon>
        <taxon>Pentapetalae</taxon>
        <taxon>rosids</taxon>
        <taxon>fabids</taxon>
        <taxon>Rosales</taxon>
        <taxon>Rosaceae</taxon>
        <taxon>Amygdaloideae</taxon>
        <taxon>Maleae</taxon>
        <taxon>Pyrus</taxon>
    </lineage>
</organism>
<dbReference type="Proteomes" id="UP000327157">
    <property type="component" value="Chromosome 7"/>
</dbReference>
<accession>A0A5N5F1C5</accession>
<dbReference type="AlphaFoldDB" id="A0A5N5F1C5"/>
<keyword evidence="2" id="KW-1185">Reference proteome</keyword>
<proteinExistence type="predicted"/>
<dbReference type="OrthoDB" id="1937290at2759"/>
<evidence type="ECO:0000313" key="2">
    <source>
        <dbReference type="Proteomes" id="UP000327157"/>
    </source>
</evidence>
<reference evidence="1 2" key="1">
    <citation type="submission" date="2019-09" db="EMBL/GenBank/DDBJ databases">
        <authorList>
            <person name="Ou C."/>
        </authorList>
    </citation>
    <scope>NUCLEOTIDE SEQUENCE [LARGE SCALE GENOMIC DNA]</scope>
    <source>
        <strain evidence="1">S2</strain>
        <tissue evidence="1">Leaf</tissue>
    </source>
</reference>
<sequence>MQTMAREVVDMKVIKAFCTNGIPFNLSGSTSFIPRSLAPFRSIVHGNDHLIELWIPQDIEQYAISAK</sequence>
<reference evidence="2" key="2">
    <citation type="submission" date="2019-10" db="EMBL/GenBank/DDBJ databases">
        <title>A de novo genome assembly of a pear dwarfing rootstock.</title>
        <authorList>
            <person name="Wang F."/>
            <person name="Wang J."/>
            <person name="Li S."/>
            <person name="Zhang Y."/>
            <person name="Fang M."/>
            <person name="Ma L."/>
            <person name="Zhao Y."/>
            <person name="Jiang S."/>
        </authorList>
    </citation>
    <scope>NUCLEOTIDE SEQUENCE [LARGE SCALE GENOMIC DNA]</scope>
</reference>